<evidence type="ECO:0000313" key="2">
    <source>
        <dbReference type="EMBL" id="RRQ86216.1"/>
    </source>
</evidence>
<accession>A0A3R8S1X9</accession>
<evidence type="ECO:0000256" key="1">
    <source>
        <dbReference type="SAM" id="MobiDB-lite"/>
    </source>
</evidence>
<organism evidence="2 3">
    <name type="scientific">Streptomyces griseofuscus</name>
    <dbReference type="NCBI Taxonomy" id="146922"/>
    <lineage>
        <taxon>Bacteria</taxon>
        <taxon>Bacillati</taxon>
        <taxon>Actinomycetota</taxon>
        <taxon>Actinomycetes</taxon>
        <taxon>Kitasatosporales</taxon>
        <taxon>Streptomycetaceae</taxon>
        <taxon>Streptomyces</taxon>
    </lineage>
</organism>
<dbReference type="Proteomes" id="UP000276379">
    <property type="component" value="Unassembled WGS sequence"/>
</dbReference>
<proteinExistence type="predicted"/>
<gene>
    <name evidence="2" type="ORF">CQW44_15025</name>
</gene>
<dbReference type="EMBL" id="PDES01000006">
    <property type="protein sequence ID" value="RRQ86216.1"/>
    <property type="molecule type" value="Genomic_DNA"/>
</dbReference>
<protein>
    <submittedName>
        <fullName evidence="2">Uncharacterized protein</fullName>
    </submittedName>
</protein>
<name>A0A3R8S1X9_9ACTN</name>
<evidence type="ECO:0000313" key="3">
    <source>
        <dbReference type="Proteomes" id="UP000276379"/>
    </source>
</evidence>
<sequence length="102" mass="11016">MGLKPEGPAHPARGLTTEAEPEPENRQRRYTPPSQSRHPGGRDAPSGSAQCLRDPAIETWQKPFDGPGWATATFAEAVREIEEVVPVNVSTWVLSSGVTVGR</sequence>
<keyword evidence="3" id="KW-1185">Reference proteome</keyword>
<reference evidence="2 3" key="1">
    <citation type="submission" date="2017-10" db="EMBL/GenBank/DDBJ databases">
        <title>Draft genome of actinobacteria isolated from guarana (Paullinia cupana (Mart.) Ducke.</title>
        <authorList>
            <person name="Siqueira K.A."/>
            <person name="Liotti R.G."/>
            <person name="Mendes T.A."/>
            <person name="Soares M.A."/>
        </authorList>
    </citation>
    <scope>NUCLEOTIDE SEQUENCE [LARGE SCALE GENOMIC DNA]</scope>
    <source>
        <strain evidence="2 3">199</strain>
    </source>
</reference>
<comment type="caution">
    <text evidence="2">The sequence shown here is derived from an EMBL/GenBank/DDBJ whole genome shotgun (WGS) entry which is preliminary data.</text>
</comment>
<feature type="region of interest" description="Disordered" evidence="1">
    <location>
        <begin position="1"/>
        <end position="52"/>
    </location>
</feature>
<dbReference type="AlphaFoldDB" id="A0A3R8S1X9"/>